<dbReference type="Gene3D" id="1.25.40.10">
    <property type="entry name" value="Tetratricopeptide repeat domain"/>
    <property type="match status" value="1"/>
</dbReference>
<evidence type="ECO:0008006" key="5">
    <source>
        <dbReference type="Google" id="ProtNLM"/>
    </source>
</evidence>
<evidence type="ECO:0000256" key="1">
    <source>
        <dbReference type="SAM" id="MobiDB-lite"/>
    </source>
</evidence>
<proteinExistence type="predicted"/>
<name>A0A450WIE3_9GAMM</name>
<dbReference type="SUPFAM" id="SSF48452">
    <property type="entry name" value="TPR-like"/>
    <property type="match status" value="1"/>
</dbReference>
<protein>
    <recommendedName>
        <fullName evidence="5">Tetratricopeptide repeat-containing protein</fullName>
    </recommendedName>
</protein>
<evidence type="ECO:0000313" key="4">
    <source>
        <dbReference type="EMBL" id="VFK16792.1"/>
    </source>
</evidence>
<organism evidence="4">
    <name type="scientific">Candidatus Kentrum sp. FM</name>
    <dbReference type="NCBI Taxonomy" id="2126340"/>
    <lineage>
        <taxon>Bacteria</taxon>
        <taxon>Pseudomonadati</taxon>
        <taxon>Pseudomonadota</taxon>
        <taxon>Gammaproteobacteria</taxon>
        <taxon>Candidatus Kentrum</taxon>
    </lineage>
</organism>
<reference evidence="4" key="1">
    <citation type="submission" date="2019-02" db="EMBL/GenBank/DDBJ databases">
        <authorList>
            <person name="Gruber-Vodicka R. H."/>
            <person name="Seah K. B. B."/>
        </authorList>
    </citation>
    <scope>NUCLEOTIDE SEQUENCE</scope>
    <source>
        <strain evidence="3">BECK_BZ163</strain>
        <strain evidence="4">BECK_BZ164</strain>
        <strain evidence="2">BECK_BZ165</strain>
    </source>
</reference>
<feature type="region of interest" description="Disordered" evidence="1">
    <location>
        <begin position="414"/>
        <end position="436"/>
    </location>
</feature>
<sequence length="736" mass="83722">MEKTDRFRKALSRGEQLFAKKSYVAAKKELDYVLRIAPNEDIQEKVRICEEQIRIERRKEQIKKARKLEKKGDLSGALDCFTAASTAVASIALEPWLQDKITQLRHCLETEQAQVAVEKADDEEDPATRLAIYDRALTRGDTDPALVEKKAGCLVEMGRYEEAVRLYTEESASESLPQSMQGRYDLGYARIARGQYLEGLAQWEPLLPGYRALFPQIIALLPYLAKELEHKRLAEADRGYALPRRILAIIAQTISSEIPSEPQDSPLQDNLLQDKQLIGRYLRYFDYCYLKELWYTGNHRKIPGLLSSPLRPRDVPFLAKVYLSLSESDVDYLGPAITYWLTAIYNRHTLRSLHVHQAIPDVPDDEILRDGLLELLDKQLSAHARADRLSPSLKAHWQTERQQIARLAALPIEPEGAPASPDRTDPQGASSGGDSVDSYERYFPCTPAFAREFGISDAIVDLLQEKKDEIMDGATLDEQDWFELCAGYLPLGQYMEWIEPGNEEKIFKALPDKTPDRETNYLRQRIAFRCAINRVRAGGRHSRKYFQVAIPLLAANPHLRRELIDLVYGDTSEKVISSLSDAMEFLGGYMDDTDFLEAAAHCIGLEVENLMAQGVSANLVEKRLNVGLAIHPDCPQIQTALQSVRREQNFRRVDKAMKTGNLIKAARLIFDSKDEVMEGLFFDAAENGYLHVTLNTEEDRVIPRLRELYEACSIVDEKHWLVERLEEELAQRGVEL</sequence>
<gene>
    <name evidence="3" type="ORF">BECKFM1743A_GA0114220_104861</name>
    <name evidence="4" type="ORF">BECKFM1743B_GA0114221_104442</name>
    <name evidence="2" type="ORF">BECKFM1743C_GA0114222_104841</name>
</gene>
<dbReference type="EMBL" id="CAADEZ010000486">
    <property type="protein sequence ID" value="VFJ68845.1"/>
    <property type="molecule type" value="Genomic_DNA"/>
</dbReference>
<accession>A0A450WIE3</accession>
<dbReference type="InterPro" id="IPR011990">
    <property type="entry name" value="TPR-like_helical_dom_sf"/>
</dbReference>
<dbReference type="EMBL" id="CAADFL010000444">
    <property type="protein sequence ID" value="VFK16792.1"/>
    <property type="molecule type" value="Genomic_DNA"/>
</dbReference>
<evidence type="ECO:0000313" key="3">
    <source>
        <dbReference type="EMBL" id="VFJ68845.1"/>
    </source>
</evidence>
<evidence type="ECO:0000313" key="2">
    <source>
        <dbReference type="EMBL" id="VFJ68377.1"/>
    </source>
</evidence>
<dbReference type="EMBL" id="CAADFA010000484">
    <property type="protein sequence ID" value="VFJ68377.1"/>
    <property type="molecule type" value="Genomic_DNA"/>
</dbReference>
<dbReference type="AlphaFoldDB" id="A0A450WIE3"/>